<dbReference type="PIRSF" id="PIRSF010372">
    <property type="entry name" value="PaiB"/>
    <property type="match status" value="1"/>
</dbReference>
<evidence type="ECO:0000256" key="1">
    <source>
        <dbReference type="SAM" id="MobiDB-lite"/>
    </source>
</evidence>
<dbReference type="Gene3D" id="2.30.110.10">
    <property type="entry name" value="Electron Transport, Fmn-binding Protein, Chain A"/>
    <property type="match status" value="1"/>
</dbReference>
<accession>A0ABT1JC89</accession>
<dbReference type="SUPFAM" id="SSF50475">
    <property type="entry name" value="FMN-binding split barrel"/>
    <property type="match status" value="1"/>
</dbReference>
<reference evidence="2 3" key="1">
    <citation type="submission" date="2013-07" db="EMBL/GenBank/DDBJ databases">
        <authorList>
            <consortium name="DOE Joint Genome Institute"/>
            <person name="Reeve W."/>
            <person name="Huntemann M."/>
            <person name="Han J."/>
            <person name="Chen A."/>
            <person name="Kyrpides N."/>
            <person name="Mavromatis K."/>
            <person name="Markowitz V."/>
            <person name="Palaniappan K."/>
            <person name="Ivanova N."/>
            <person name="Schaumberg A."/>
            <person name="Pati A."/>
            <person name="Liolios K."/>
            <person name="Nordberg H.P."/>
            <person name="Cantor M.N."/>
            <person name="Hua S.X."/>
            <person name="Woyke T."/>
        </authorList>
    </citation>
    <scope>NUCLEOTIDE SEQUENCE [LARGE SCALE GENOMIC DNA]</scope>
    <source>
        <strain evidence="2 3">DSM 43889</strain>
    </source>
</reference>
<comment type="caution">
    <text evidence="2">The sequence shown here is derived from an EMBL/GenBank/DDBJ whole genome shotgun (WGS) entry which is preliminary data.</text>
</comment>
<dbReference type="PANTHER" id="PTHR35802">
    <property type="entry name" value="PROTEASE SYNTHASE AND SPORULATION PROTEIN PAI 2"/>
    <property type="match status" value="1"/>
</dbReference>
<dbReference type="RefSeq" id="WP_081715752.1">
    <property type="nucleotide sequence ID" value="NZ_AUBJ02000001.1"/>
</dbReference>
<sequence length="243" mass="25957">MFVPHQYRAADTRPLVELIRSFPLATLVSHADGALFATHVPVLLAADADAGRDVPDPADLTILGHLNRLNPHRDALAGGGACLLTFTGPHSYVSPAHYGRDTAAPTWNFTSVHVHGHLTPLDSTEDTRHVVRSTALLYERRFGAGWDMTGSLDYFEQLLPGVSAFRVDVGTVEGMFKLGQEQPGHARQGVLAAFTSPGAPPHQRAVAELMRRFPPDAAGGVPGCPAQSAARMSPPADAIRGEH</sequence>
<organism evidence="2 3">
    <name type="scientific">Actinoalloteichus caeruleus DSM 43889</name>
    <dbReference type="NCBI Taxonomy" id="1120930"/>
    <lineage>
        <taxon>Bacteria</taxon>
        <taxon>Bacillati</taxon>
        <taxon>Actinomycetota</taxon>
        <taxon>Actinomycetes</taxon>
        <taxon>Pseudonocardiales</taxon>
        <taxon>Pseudonocardiaceae</taxon>
        <taxon>Actinoalloteichus</taxon>
        <taxon>Actinoalloteichus cyanogriseus</taxon>
    </lineage>
</organism>
<evidence type="ECO:0000313" key="3">
    <source>
        <dbReference type="Proteomes" id="UP000791080"/>
    </source>
</evidence>
<protein>
    <submittedName>
        <fullName evidence="2">Negative transcriptional regulator, PaiB family</fullName>
    </submittedName>
</protein>
<keyword evidence="3" id="KW-1185">Reference proteome</keyword>
<evidence type="ECO:0000313" key="2">
    <source>
        <dbReference type="EMBL" id="MCP2330111.1"/>
    </source>
</evidence>
<name>A0ABT1JC89_ACTCY</name>
<dbReference type="InterPro" id="IPR007396">
    <property type="entry name" value="TR_PAI2-type"/>
</dbReference>
<reference evidence="2 3" key="2">
    <citation type="submission" date="2022-06" db="EMBL/GenBank/DDBJ databases">
        <title>Genomic Encyclopedia of Type Strains, Phase I: the one thousand microbial genomes (KMG-I) project.</title>
        <authorList>
            <person name="Kyrpides N."/>
        </authorList>
    </citation>
    <scope>NUCLEOTIDE SEQUENCE [LARGE SCALE GENOMIC DNA]</scope>
    <source>
        <strain evidence="2 3">DSM 43889</strain>
    </source>
</reference>
<dbReference type="InterPro" id="IPR012349">
    <property type="entry name" value="Split_barrel_FMN-bd"/>
</dbReference>
<dbReference type="Proteomes" id="UP000791080">
    <property type="component" value="Unassembled WGS sequence"/>
</dbReference>
<gene>
    <name evidence="2" type="ORF">G443_000381</name>
</gene>
<dbReference type="Pfam" id="PF04299">
    <property type="entry name" value="FMN_bind_2"/>
    <property type="match status" value="1"/>
</dbReference>
<proteinExistence type="predicted"/>
<dbReference type="PANTHER" id="PTHR35802:SF1">
    <property type="entry name" value="PROTEASE SYNTHASE AND SPORULATION PROTEIN PAI 2"/>
    <property type="match status" value="1"/>
</dbReference>
<dbReference type="EMBL" id="AUBJ02000001">
    <property type="protein sequence ID" value="MCP2330111.1"/>
    <property type="molecule type" value="Genomic_DNA"/>
</dbReference>
<feature type="region of interest" description="Disordered" evidence="1">
    <location>
        <begin position="217"/>
        <end position="243"/>
    </location>
</feature>